<dbReference type="Gene3D" id="3.90.190.20">
    <property type="entry name" value="Mur ligase, C-terminal domain"/>
    <property type="match status" value="1"/>
</dbReference>
<evidence type="ECO:0000256" key="3">
    <source>
        <dbReference type="ARBA" id="ARBA00005150"/>
    </source>
</evidence>
<reference evidence="22" key="1">
    <citation type="submission" date="2022-08" db="EMBL/GenBank/DDBJ databases">
        <title>Genome Sequence of the sulphate-reducing bacterium, Pseudodesulfovibrio portus JCM14722.</title>
        <authorList>
            <person name="Kondo R."/>
            <person name="Kataoka T."/>
        </authorList>
    </citation>
    <scope>NUCLEOTIDE SEQUENCE</scope>
    <source>
        <strain evidence="22">JCM 14722</strain>
    </source>
</reference>
<dbReference type="Proteomes" id="UP001061361">
    <property type="component" value="Chromosome"/>
</dbReference>
<dbReference type="Pfam" id="PF02875">
    <property type="entry name" value="Mur_ligase_C"/>
    <property type="match status" value="1"/>
</dbReference>
<evidence type="ECO:0000256" key="18">
    <source>
        <dbReference type="ARBA" id="ARBA00047808"/>
    </source>
</evidence>
<evidence type="ECO:0000256" key="17">
    <source>
        <dbReference type="ARBA" id="ARBA00047493"/>
    </source>
</evidence>
<evidence type="ECO:0000256" key="7">
    <source>
        <dbReference type="ARBA" id="ARBA00019357"/>
    </source>
</evidence>
<name>A0ABM8AP68_9BACT</name>
<gene>
    <name evidence="22" type="ORF">JCM14722_07240</name>
</gene>
<keyword evidence="23" id="KW-1185">Reference proteome</keyword>
<keyword evidence="9" id="KW-0479">Metal-binding</keyword>
<dbReference type="EC" id="6.3.2.17" evidence="6"/>
<dbReference type="EMBL" id="AP026708">
    <property type="protein sequence ID" value="BDQ33182.1"/>
    <property type="molecule type" value="Genomic_DNA"/>
</dbReference>
<dbReference type="InterPro" id="IPR004101">
    <property type="entry name" value="Mur_ligase_C"/>
</dbReference>
<dbReference type="PANTHER" id="PTHR11136:SF0">
    <property type="entry name" value="DIHYDROFOLATE SYNTHETASE-RELATED"/>
    <property type="match status" value="1"/>
</dbReference>
<dbReference type="SUPFAM" id="SSF53623">
    <property type="entry name" value="MurD-like peptide ligases, catalytic domain"/>
    <property type="match status" value="1"/>
</dbReference>
<comment type="catalytic activity">
    <reaction evidence="17">
        <text>(6S)-5,6,7,8-tetrahydrofolyl-(gamma-L-Glu)(n) + L-glutamate + ATP = (6S)-5,6,7,8-tetrahydrofolyl-(gamma-L-Glu)(n+1) + ADP + phosphate + H(+)</text>
        <dbReference type="Rhea" id="RHEA:10580"/>
        <dbReference type="Rhea" id="RHEA-COMP:14738"/>
        <dbReference type="Rhea" id="RHEA-COMP:14740"/>
        <dbReference type="ChEBI" id="CHEBI:15378"/>
        <dbReference type="ChEBI" id="CHEBI:29985"/>
        <dbReference type="ChEBI" id="CHEBI:30616"/>
        <dbReference type="ChEBI" id="CHEBI:43474"/>
        <dbReference type="ChEBI" id="CHEBI:141005"/>
        <dbReference type="ChEBI" id="CHEBI:456216"/>
        <dbReference type="EC" id="6.3.2.17"/>
    </reaction>
</comment>
<evidence type="ECO:0000256" key="6">
    <source>
        <dbReference type="ARBA" id="ARBA00013025"/>
    </source>
</evidence>
<evidence type="ECO:0000256" key="8">
    <source>
        <dbReference type="ARBA" id="ARBA00022598"/>
    </source>
</evidence>
<evidence type="ECO:0000256" key="12">
    <source>
        <dbReference type="ARBA" id="ARBA00022842"/>
    </source>
</evidence>
<comment type="pathway">
    <text evidence="3">Cofactor biosynthesis; tetrahydrofolylpolyglutamate biosynthesis.</text>
</comment>
<keyword evidence="11" id="KW-0067">ATP-binding</keyword>
<evidence type="ECO:0000256" key="9">
    <source>
        <dbReference type="ARBA" id="ARBA00022723"/>
    </source>
</evidence>
<evidence type="ECO:0000256" key="5">
    <source>
        <dbReference type="ARBA" id="ARBA00013023"/>
    </source>
</evidence>
<evidence type="ECO:0000256" key="16">
    <source>
        <dbReference type="ARBA" id="ARBA00032510"/>
    </source>
</evidence>
<dbReference type="EC" id="6.3.2.12" evidence="5"/>
<evidence type="ECO:0000256" key="4">
    <source>
        <dbReference type="ARBA" id="ARBA00008276"/>
    </source>
</evidence>
<comment type="catalytic activity">
    <reaction evidence="18">
        <text>10-formyltetrahydrofolyl-(gamma-L-Glu)(n) + L-glutamate + ATP = 10-formyltetrahydrofolyl-(gamma-L-Glu)(n+1) + ADP + phosphate + H(+)</text>
        <dbReference type="Rhea" id="RHEA:51904"/>
        <dbReference type="Rhea" id="RHEA-COMP:13088"/>
        <dbReference type="Rhea" id="RHEA-COMP:14300"/>
        <dbReference type="ChEBI" id="CHEBI:15378"/>
        <dbReference type="ChEBI" id="CHEBI:29985"/>
        <dbReference type="ChEBI" id="CHEBI:30616"/>
        <dbReference type="ChEBI" id="CHEBI:43474"/>
        <dbReference type="ChEBI" id="CHEBI:134413"/>
        <dbReference type="ChEBI" id="CHEBI:456216"/>
        <dbReference type="EC" id="6.3.2.17"/>
    </reaction>
</comment>
<comment type="similarity">
    <text evidence="4">Belongs to the folylpolyglutamate synthase family.</text>
</comment>
<evidence type="ECO:0000256" key="15">
    <source>
        <dbReference type="ARBA" id="ARBA00030592"/>
    </source>
</evidence>
<keyword evidence="10" id="KW-0547">Nucleotide-binding</keyword>
<evidence type="ECO:0000259" key="21">
    <source>
        <dbReference type="Pfam" id="PF02875"/>
    </source>
</evidence>
<evidence type="ECO:0000256" key="19">
    <source>
        <dbReference type="ARBA" id="ARBA00049035"/>
    </source>
</evidence>
<feature type="domain" description="Mur ligase C-terminal" evidence="21">
    <location>
        <begin position="253"/>
        <end position="354"/>
    </location>
</feature>
<comment type="catalytic activity">
    <reaction evidence="20">
        <text>7,8-dihydropteroate + L-glutamate + ATP = 7,8-dihydrofolate + ADP + phosphate + H(+)</text>
        <dbReference type="Rhea" id="RHEA:23584"/>
        <dbReference type="ChEBI" id="CHEBI:15378"/>
        <dbReference type="ChEBI" id="CHEBI:17839"/>
        <dbReference type="ChEBI" id="CHEBI:29985"/>
        <dbReference type="ChEBI" id="CHEBI:30616"/>
        <dbReference type="ChEBI" id="CHEBI:43474"/>
        <dbReference type="ChEBI" id="CHEBI:57451"/>
        <dbReference type="ChEBI" id="CHEBI:456216"/>
        <dbReference type="EC" id="6.3.2.12"/>
    </reaction>
</comment>
<comment type="catalytic activity">
    <reaction evidence="19">
        <text>(6R)-5,10-methylenetetrahydrofolyl-(gamma-L-Glu)(n) + L-glutamate + ATP = (6R)-5,10-methylenetetrahydrofolyl-(gamma-L-Glu)(n+1) + ADP + phosphate + H(+)</text>
        <dbReference type="Rhea" id="RHEA:51912"/>
        <dbReference type="Rhea" id="RHEA-COMP:13257"/>
        <dbReference type="Rhea" id="RHEA-COMP:13258"/>
        <dbReference type="ChEBI" id="CHEBI:15378"/>
        <dbReference type="ChEBI" id="CHEBI:29985"/>
        <dbReference type="ChEBI" id="CHEBI:30616"/>
        <dbReference type="ChEBI" id="CHEBI:43474"/>
        <dbReference type="ChEBI" id="CHEBI:136572"/>
        <dbReference type="ChEBI" id="CHEBI:456216"/>
        <dbReference type="EC" id="6.3.2.17"/>
    </reaction>
</comment>
<keyword evidence="8" id="KW-0436">Ligase</keyword>
<evidence type="ECO:0000313" key="22">
    <source>
        <dbReference type="EMBL" id="BDQ33182.1"/>
    </source>
</evidence>
<evidence type="ECO:0000256" key="20">
    <source>
        <dbReference type="ARBA" id="ARBA00049161"/>
    </source>
</evidence>
<dbReference type="SUPFAM" id="SSF53244">
    <property type="entry name" value="MurD-like peptide ligases, peptide-binding domain"/>
    <property type="match status" value="1"/>
</dbReference>
<evidence type="ECO:0000256" key="13">
    <source>
        <dbReference type="ARBA" id="ARBA00022909"/>
    </source>
</evidence>
<evidence type="ECO:0000256" key="14">
    <source>
        <dbReference type="ARBA" id="ARBA00030048"/>
    </source>
</evidence>
<dbReference type="InterPro" id="IPR036565">
    <property type="entry name" value="Mur-like_cat_sf"/>
</dbReference>
<evidence type="ECO:0000256" key="2">
    <source>
        <dbReference type="ARBA" id="ARBA00004799"/>
    </source>
</evidence>
<dbReference type="PIRSF" id="PIRSF001563">
    <property type="entry name" value="Folylpolyglu_synth"/>
    <property type="match status" value="1"/>
</dbReference>
<evidence type="ECO:0000313" key="23">
    <source>
        <dbReference type="Proteomes" id="UP001061361"/>
    </source>
</evidence>
<comment type="function">
    <text evidence="1">Functions in two distinct reactions of the de novo folate biosynthetic pathway. Catalyzes the addition of a glutamate residue to dihydropteroate (7,8-dihydropteroate or H2Pte) to form dihydrofolate (7,8-dihydrofolate monoglutamate or H2Pte-Glu). Also catalyzes successive additions of L-glutamate to tetrahydrofolate or 10-formyltetrahydrofolate or 5,10-methylenetetrahydrofolate, leading to folylpolyglutamate derivatives.</text>
</comment>
<proteinExistence type="inferred from homology"/>
<dbReference type="PANTHER" id="PTHR11136">
    <property type="entry name" value="FOLYLPOLYGLUTAMATE SYNTHASE-RELATED"/>
    <property type="match status" value="1"/>
</dbReference>
<dbReference type="Gene3D" id="3.40.1190.10">
    <property type="entry name" value="Mur-like, catalytic domain"/>
    <property type="match status" value="1"/>
</dbReference>
<dbReference type="InterPro" id="IPR036615">
    <property type="entry name" value="Mur_ligase_C_dom_sf"/>
</dbReference>
<evidence type="ECO:0000256" key="1">
    <source>
        <dbReference type="ARBA" id="ARBA00002714"/>
    </source>
</evidence>
<accession>A0ABM8AP68</accession>
<sequence length="384" mass="41431">MDLTLDRMERFWESSGMPDLPVVHVVGTNGKGSTAAFFASLARAHGLKVGVFTSPHFLTMRERVQINRAMLSQARWVELANAILSAPAGAELTYFEFQTCLAMLAFRQERVDVAVMEAGLGGRFDATNVFAPELVLYTPIGMDHEKVLGDTLAAIARDKAGALRAGSCGVTGPQDPDALLELENRAEAVGARLMYAVDMAEPVAARRLGIPGIHQTVNARLALAGWRWFAAGHDLKSETDKEIFGLETAFLPGRFQRVDVDGREVILDGAHNPHALAALKAALAASGSEPGCVIFSCMEDKDLDAMVPMVRDLTPGPVLAVPMAYDRACRTERLAETFGEKAVVLDSLEAALAEGSKYSSPTLICGSLYLLADFYTLYPHFLTA</sequence>
<protein>
    <recommendedName>
        <fullName evidence="7">Dihydrofolate synthase/folylpolyglutamate synthase</fullName>
        <ecNumber evidence="5">6.3.2.12</ecNumber>
        <ecNumber evidence="6">6.3.2.17</ecNumber>
    </recommendedName>
    <alternativeName>
        <fullName evidence="16">Folylpoly-gamma-glutamate synthetase-dihydrofolate synthetase</fullName>
    </alternativeName>
    <alternativeName>
        <fullName evidence="14">Folylpolyglutamate synthetase</fullName>
    </alternativeName>
    <alternativeName>
        <fullName evidence="15">Tetrahydrofolylpolyglutamate synthase</fullName>
    </alternativeName>
</protein>
<evidence type="ECO:0000256" key="11">
    <source>
        <dbReference type="ARBA" id="ARBA00022840"/>
    </source>
</evidence>
<organism evidence="22 23">
    <name type="scientific">Pseudodesulfovibrio portus</name>
    <dbReference type="NCBI Taxonomy" id="231439"/>
    <lineage>
        <taxon>Bacteria</taxon>
        <taxon>Pseudomonadati</taxon>
        <taxon>Thermodesulfobacteriota</taxon>
        <taxon>Desulfovibrionia</taxon>
        <taxon>Desulfovibrionales</taxon>
        <taxon>Desulfovibrionaceae</taxon>
    </lineage>
</organism>
<dbReference type="InterPro" id="IPR001645">
    <property type="entry name" value="Folylpolyglutamate_synth"/>
</dbReference>
<keyword evidence="12" id="KW-0460">Magnesium</keyword>
<comment type="pathway">
    <text evidence="2">Cofactor biosynthesis; tetrahydrofolate biosynthesis; 7,8-dihydrofolate from 2-amino-4-hydroxy-6-hydroxymethyl-7,8-dihydropteridine diphosphate and 4-aminobenzoate: step 2/2.</text>
</comment>
<keyword evidence="13" id="KW-0289">Folate biosynthesis</keyword>
<dbReference type="NCBIfam" id="TIGR01499">
    <property type="entry name" value="folC"/>
    <property type="match status" value="1"/>
</dbReference>
<evidence type="ECO:0000256" key="10">
    <source>
        <dbReference type="ARBA" id="ARBA00022741"/>
    </source>
</evidence>